<accession>A0ABT3P5U1</accession>
<dbReference type="PANTHER" id="PTHR33516">
    <property type="entry name" value="LEXA REPRESSOR"/>
    <property type="match status" value="1"/>
</dbReference>
<comment type="caution">
    <text evidence="9">The sequence shown here is derived from an EMBL/GenBank/DDBJ whole genome shotgun (WGS) entry which is preliminary data.</text>
</comment>
<dbReference type="InterPro" id="IPR015927">
    <property type="entry name" value="Peptidase_S24_S26A/B/C"/>
</dbReference>
<keyword evidence="6" id="KW-0742">SOS response</keyword>
<dbReference type="Proteomes" id="UP001142810">
    <property type="component" value="Unassembled WGS sequence"/>
</dbReference>
<evidence type="ECO:0000259" key="8">
    <source>
        <dbReference type="Pfam" id="PF00717"/>
    </source>
</evidence>
<evidence type="ECO:0000313" key="10">
    <source>
        <dbReference type="Proteomes" id="UP001142810"/>
    </source>
</evidence>
<protein>
    <submittedName>
        <fullName evidence="9">S24 family peptidase</fullName>
    </submittedName>
</protein>
<evidence type="ECO:0000256" key="1">
    <source>
        <dbReference type="ARBA" id="ARBA00007484"/>
    </source>
</evidence>
<gene>
    <name evidence="9" type="ORF">OPS25_02875</name>
</gene>
<dbReference type="InterPro" id="IPR039418">
    <property type="entry name" value="LexA-like"/>
</dbReference>
<comment type="similarity">
    <text evidence="1 7">Belongs to the peptidase S24 family.</text>
</comment>
<dbReference type="SUPFAM" id="SSF51306">
    <property type="entry name" value="LexA/Signal peptidase"/>
    <property type="match status" value="1"/>
</dbReference>
<dbReference type="InterPro" id="IPR036286">
    <property type="entry name" value="LexA/Signal_pep-like_sf"/>
</dbReference>
<dbReference type="Pfam" id="PF00717">
    <property type="entry name" value="Peptidase_S24"/>
    <property type="match status" value="1"/>
</dbReference>
<dbReference type="EMBL" id="JAPFRD010000004">
    <property type="protein sequence ID" value="MCW8107446.1"/>
    <property type="molecule type" value="Genomic_DNA"/>
</dbReference>
<dbReference type="CDD" id="cd06529">
    <property type="entry name" value="S24_LexA-like"/>
    <property type="match status" value="1"/>
</dbReference>
<organism evidence="9 10">
    <name type="scientific">Alteromonas aquimaris</name>
    <dbReference type="NCBI Taxonomy" id="2998417"/>
    <lineage>
        <taxon>Bacteria</taxon>
        <taxon>Pseudomonadati</taxon>
        <taxon>Pseudomonadota</taxon>
        <taxon>Gammaproteobacteria</taxon>
        <taxon>Alteromonadales</taxon>
        <taxon>Alteromonadaceae</taxon>
        <taxon>Alteromonas/Salinimonas group</taxon>
        <taxon>Alteromonas</taxon>
    </lineage>
</organism>
<feature type="domain" description="Peptidase S24/S26A/S26B/S26C" evidence="8">
    <location>
        <begin position="13"/>
        <end position="121"/>
    </location>
</feature>
<keyword evidence="3 7" id="KW-0378">Hydrolase</keyword>
<evidence type="ECO:0000313" key="9">
    <source>
        <dbReference type="EMBL" id="MCW8107446.1"/>
    </source>
</evidence>
<evidence type="ECO:0000256" key="6">
    <source>
        <dbReference type="ARBA" id="ARBA00023236"/>
    </source>
</evidence>
<dbReference type="RefSeq" id="WP_265616174.1">
    <property type="nucleotide sequence ID" value="NZ_JAPFRD010000004.1"/>
</dbReference>
<keyword evidence="5" id="KW-0234">DNA repair</keyword>
<evidence type="ECO:0000256" key="5">
    <source>
        <dbReference type="ARBA" id="ARBA00023204"/>
    </source>
</evidence>
<evidence type="ECO:0000256" key="7">
    <source>
        <dbReference type="RuleBase" id="RU003991"/>
    </source>
</evidence>
<proteinExistence type="inferred from homology"/>
<evidence type="ECO:0000256" key="4">
    <source>
        <dbReference type="ARBA" id="ARBA00022813"/>
    </source>
</evidence>
<name>A0ABT3P5U1_9ALTE</name>
<evidence type="ECO:0000256" key="3">
    <source>
        <dbReference type="ARBA" id="ARBA00022801"/>
    </source>
</evidence>
<reference evidence="9" key="1">
    <citation type="submission" date="2022-11" db="EMBL/GenBank/DDBJ databases">
        <title>Alteromonas sp. nov., isolated from sea water of the Qingdao.</title>
        <authorList>
            <person name="Wang Q."/>
        </authorList>
    </citation>
    <scope>NUCLEOTIDE SEQUENCE</scope>
    <source>
        <strain evidence="9">ASW11-7</strain>
    </source>
</reference>
<keyword evidence="2" id="KW-0227">DNA damage</keyword>
<sequence length="134" mass="14894">MMQFLPVYAHASIIGFESPAGEYIESSLSLDALLIEHPHATYLGIAKGESMVGDGIFDGDLLVVSRAEKARDDSIIVATLNGEFVCKRFHKKQRLLMSSNVNMPAYHLSEEDEFCVEGVVIRSVRLHKRLSSLQ</sequence>
<dbReference type="Gene3D" id="2.10.109.10">
    <property type="entry name" value="Umud Fragment, subunit A"/>
    <property type="match status" value="1"/>
</dbReference>
<dbReference type="InterPro" id="IPR050077">
    <property type="entry name" value="LexA_repressor"/>
</dbReference>
<dbReference type="PRINTS" id="PR00726">
    <property type="entry name" value="LEXASERPTASE"/>
</dbReference>
<dbReference type="InterPro" id="IPR006197">
    <property type="entry name" value="Peptidase_S24_LexA"/>
</dbReference>
<dbReference type="PANTHER" id="PTHR33516:SF2">
    <property type="entry name" value="LEXA REPRESSOR-RELATED"/>
    <property type="match status" value="1"/>
</dbReference>
<keyword evidence="10" id="KW-1185">Reference proteome</keyword>
<evidence type="ECO:0000256" key="2">
    <source>
        <dbReference type="ARBA" id="ARBA00022763"/>
    </source>
</evidence>
<keyword evidence="4 7" id="KW-0068">Autocatalytic cleavage</keyword>